<dbReference type="Gene3D" id="3.30.70.1230">
    <property type="entry name" value="Nucleotide cyclase"/>
    <property type="match status" value="1"/>
</dbReference>
<accession>A0A838BC40</accession>
<evidence type="ECO:0000256" key="1">
    <source>
        <dbReference type="SAM" id="Phobius"/>
    </source>
</evidence>
<feature type="transmembrane region" description="Helical" evidence="1">
    <location>
        <begin position="195"/>
        <end position="215"/>
    </location>
</feature>
<keyword evidence="4" id="KW-1185">Reference proteome</keyword>
<dbReference type="InterPro" id="IPR029787">
    <property type="entry name" value="Nucleotide_cyclase"/>
</dbReference>
<dbReference type="EMBL" id="JACDTY010000011">
    <property type="protein sequence ID" value="MBA1142850.1"/>
    <property type="molecule type" value="Genomic_DNA"/>
</dbReference>
<dbReference type="PANTHER" id="PTHR43081:SF1">
    <property type="entry name" value="ADENYLATE CYCLASE, TERMINAL-DIFFERENTIATION SPECIFIC"/>
    <property type="match status" value="1"/>
</dbReference>
<keyword evidence="1" id="KW-0472">Membrane</keyword>
<feature type="transmembrane region" description="Helical" evidence="1">
    <location>
        <begin position="151"/>
        <end position="175"/>
    </location>
</feature>
<dbReference type="PANTHER" id="PTHR43081">
    <property type="entry name" value="ADENYLATE CYCLASE, TERMINAL-DIFFERENTIATION SPECIFIC-RELATED"/>
    <property type="match status" value="1"/>
</dbReference>
<dbReference type="CDD" id="cd07302">
    <property type="entry name" value="CHD"/>
    <property type="match status" value="1"/>
</dbReference>
<dbReference type="InterPro" id="IPR001054">
    <property type="entry name" value="A/G_cyclase"/>
</dbReference>
<dbReference type="PROSITE" id="PS50125">
    <property type="entry name" value="GUANYLATE_CYCLASE_2"/>
    <property type="match status" value="1"/>
</dbReference>
<feature type="domain" description="Guanylate cyclase" evidence="2">
    <location>
        <begin position="263"/>
        <end position="395"/>
    </location>
</feature>
<dbReference type="Proteomes" id="UP000558284">
    <property type="component" value="Unassembled WGS sequence"/>
</dbReference>
<gene>
    <name evidence="3" type="ORF">H0241_21750</name>
</gene>
<evidence type="ECO:0000313" key="3">
    <source>
        <dbReference type="EMBL" id="MBA1142850.1"/>
    </source>
</evidence>
<dbReference type="GO" id="GO:0035556">
    <property type="term" value="P:intracellular signal transduction"/>
    <property type="evidence" value="ECO:0007669"/>
    <property type="project" value="InterPro"/>
</dbReference>
<protein>
    <submittedName>
        <fullName evidence="3">Adenylate/guanylate cyclase domain-containing protein</fullName>
    </submittedName>
</protein>
<dbReference type="InterPro" id="IPR050697">
    <property type="entry name" value="Adenylyl/Guanylyl_Cyclase_3/4"/>
</dbReference>
<keyword evidence="1" id="KW-0812">Transmembrane</keyword>
<evidence type="ECO:0000313" key="4">
    <source>
        <dbReference type="Proteomes" id="UP000558284"/>
    </source>
</evidence>
<dbReference type="SMART" id="SM00044">
    <property type="entry name" value="CYCc"/>
    <property type="match status" value="1"/>
</dbReference>
<keyword evidence="1" id="KW-1133">Transmembrane helix</keyword>
<feature type="transmembrane region" description="Helical" evidence="1">
    <location>
        <begin position="55"/>
        <end position="76"/>
    </location>
</feature>
<dbReference type="GO" id="GO:0009190">
    <property type="term" value="P:cyclic nucleotide biosynthetic process"/>
    <property type="evidence" value="ECO:0007669"/>
    <property type="project" value="InterPro"/>
</dbReference>
<reference evidence="3 4" key="1">
    <citation type="submission" date="2020-07" db="EMBL/GenBank/DDBJ databases">
        <title>Definition of the novel symbiovar canariense within Mesorhizobium novociceri, a new species of genus Mesorhizobium nodulating Cicer canariense in the Caldera de Taburiente National Park (La Palma, Canary Islands).</title>
        <authorList>
            <person name="Leon-Barrios M."/>
            <person name="Perez-Yepez J."/>
            <person name="Flores-Felix J.D."/>
            <person name="Ramirez-Baena M.H."/>
            <person name="Pulido-Suarez L."/>
            <person name="Igual J.M."/>
            <person name="Velazquez E."/>
            <person name="Peix A."/>
        </authorList>
    </citation>
    <scope>NUCLEOTIDE SEQUENCE [LARGE SCALE GENOMIC DNA]</scope>
    <source>
        <strain evidence="3 4">CCANP35</strain>
    </source>
</reference>
<dbReference type="Pfam" id="PF00211">
    <property type="entry name" value="Guanylate_cyc"/>
    <property type="match status" value="1"/>
</dbReference>
<dbReference type="SUPFAM" id="SSF55073">
    <property type="entry name" value="Nucleotide cyclase"/>
    <property type="match status" value="1"/>
</dbReference>
<comment type="caution">
    <text evidence="3">The sequence shown here is derived from an EMBL/GenBank/DDBJ whole genome shotgun (WGS) entry which is preliminary data.</text>
</comment>
<dbReference type="AlphaFoldDB" id="A0A838BC40"/>
<evidence type="ECO:0000259" key="2">
    <source>
        <dbReference type="PROSITE" id="PS50125"/>
    </source>
</evidence>
<feature type="transmembrane region" description="Helical" evidence="1">
    <location>
        <begin position="124"/>
        <end position="144"/>
    </location>
</feature>
<dbReference type="GO" id="GO:0004016">
    <property type="term" value="F:adenylate cyclase activity"/>
    <property type="evidence" value="ECO:0007669"/>
    <property type="project" value="UniProtKB-ARBA"/>
</dbReference>
<feature type="transmembrane region" description="Helical" evidence="1">
    <location>
        <begin position="85"/>
        <end position="104"/>
    </location>
</feature>
<sequence>MPTAPTLELRRYSRLKNLRERAERQGAALQFWARTASLAVISCFFSLISRWDASLLFVLAGLVLFQLVGLIQFLFARRRATARWWIGYLVGTLDIILLTVLLVTPNPFSQEIAPAAMQLREGSFKFLLIFVCLGALTLSTRLALYLGALAALTWTIGVGWVIFRPGTVIPATNLYSMPMTERLNLYLNPNFVDTFAQATNVLIVLIIGAIMALVVSRSRHLSDDYVKAERARANLARHFSPNVVDQLATDDEPFGPVRRQDIAVLFADIVGFTHYSEDHPAEAVFELLRQFHRRMEQVVFDHHGTVDNYIGDCIMATFGVPQASHDDATRAIQCAEAMIAALEDWNVQRVSRGYPPLDVRIGAQYGAVVIGAVGSERNLSFAVVGDTVNVASRLQALCRELQANICFGSRLIEAAKAESPATQLNARDHGPVSIRGRDEPVHVWVEHRAENQGAVAVSA</sequence>
<feature type="transmembrane region" description="Helical" evidence="1">
    <location>
        <begin position="31"/>
        <end position="49"/>
    </location>
</feature>
<organism evidence="3 4">
    <name type="scientific">Mesorhizobium neociceri</name>
    <dbReference type="NCBI Taxonomy" id="1307853"/>
    <lineage>
        <taxon>Bacteria</taxon>
        <taxon>Pseudomonadati</taxon>
        <taxon>Pseudomonadota</taxon>
        <taxon>Alphaproteobacteria</taxon>
        <taxon>Hyphomicrobiales</taxon>
        <taxon>Phyllobacteriaceae</taxon>
        <taxon>Mesorhizobium</taxon>
    </lineage>
</organism>
<dbReference type="RefSeq" id="WP_181059893.1">
    <property type="nucleotide sequence ID" value="NZ_JACDTY010000011.1"/>
</dbReference>
<proteinExistence type="predicted"/>
<name>A0A838BC40_9HYPH</name>